<reference evidence="2 3" key="1">
    <citation type="submission" date="2020-04" db="EMBL/GenBank/DDBJ databases">
        <title>Chryseobacterium sp. RP-3-3 sp. nov., isolated from Jeju soil.</title>
        <authorList>
            <person name="Dahal R.H."/>
        </authorList>
    </citation>
    <scope>NUCLEOTIDE SEQUENCE [LARGE SCALE GENOMIC DNA]</scope>
    <source>
        <strain evidence="2 3">RP-3-3</strain>
    </source>
</reference>
<dbReference type="EMBL" id="JABBGI010000012">
    <property type="protein sequence ID" value="NML70232.1"/>
    <property type="molecule type" value="Genomic_DNA"/>
</dbReference>
<sequence>MYSENSQSYISFSSFFKLKTFWIKAIILLLLIFNFNILQSQKYRGTYSMKYKEDSTKSDLTSKEMLLDIDGTSSRFYSYKLFKSDSTIIANEKSGRETKGRSLDYEFMVIKKRNENQISKFYKGLIDIYEMKEVAPNLQWKVSNTVKMIGNHQCQKASLDYKGRTWEAWFAADIPISDGPYIFSGLPGLIISMSDTLGSYSFDLTALKKNEENIYTANRLSLKTVPVNIKQLHKLYMDFYNDPYKEVKSGQAKMKVVDQDGKEITPNFQELTKIRQESLRKTNNPIELSEAIRYPH</sequence>
<name>A0A7Y0AN17_9FLAO</name>
<dbReference type="NCBIfam" id="TIGR01200">
    <property type="entry name" value="GLPGLI"/>
    <property type="match status" value="1"/>
</dbReference>
<accession>A0A7Y0AN17</accession>
<dbReference type="Pfam" id="PF09697">
    <property type="entry name" value="Porph_ging"/>
    <property type="match status" value="1"/>
</dbReference>
<dbReference type="AlphaFoldDB" id="A0A7Y0AN17"/>
<keyword evidence="3" id="KW-1185">Reference proteome</keyword>
<dbReference type="InterPro" id="IPR005901">
    <property type="entry name" value="GLPGLI"/>
</dbReference>
<evidence type="ECO:0000313" key="2">
    <source>
        <dbReference type="EMBL" id="NML70232.1"/>
    </source>
</evidence>
<dbReference type="Proteomes" id="UP000544054">
    <property type="component" value="Unassembled WGS sequence"/>
</dbReference>
<organism evidence="2 3">
    <name type="scientific">Chryseobacterium antibioticum</name>
    <dbReference type="NCBI Taxonomy" id="2728847"/>
    <lineage>
        <taxon>Bacteria</taxon>
        <taxon>Pseudomonadati</taxon>
        <taxon>Bacteroidota</taxon>
        <taxon>Flavobacteriia</taxon>
        <taxon>Flavobacteriales</taxon>
        <taxon>Weeksellaceae</taxon>
        <taxon>Chryseobacterium group</taxon>
        <taxon>Chryseobacterium</taxon>
    </lineage>
</organism>
<evidence type="ECO:0000313" key="3">
    <source>
        <dbReference type="Proteomes" id="UP000544054"/>
    </source>
</evidence>
<feature type="transmembrane region" description="Helical" evidence="1">
    <location>
        <begin position="20"/>
        <end position="38"/>
    </location>
</feature>
<protein>
    <submittedName>
        <fullName evidence="2">GLPGLI family protein</fullName>
    </submittedName>
</protein>
<proteinExistence type="predicted"/>
<keyword evidence="1" id="KW-0472">Membrane</keyword>
<dbReference type="RefSeq" id="WP_169234891.1">
    <property type="nucleotide sequence ID" value="NZ_JABBGI010000012.1"/>
</dbReference>
<evidence type="ECO:0000256" key="1">
    <source>
        <dbReference type="SAM" id="Phobius"/>
    </source>
</evidence>
<keyword evidence="1" id="KW-0812">Transmembrane</keyword>
<keyword evidence="1" id="KW-1133">Transmembrane helix</keyword>
<comment type="caution">
    <text evidence="2">The sequence shown here is derived from an EMBL/GenBank/DDBJ whole genome shotgun (WGS) entry which is preliminary data.</text>
</comment>
<gene>
    <name evidence="2" type="ORF">HHL23_10525</name>
</gene>